<dbReference type="AlphaFoldDB" id="A0A9D4T5X0"/>
<dbReference type="VEuPathDB" id="VectorBase:RSAN_053814"/>
<dbReference type="InterPro" id="IPR029034">
    <property type="entry name" value="Cystine-knot_cytokine"/>
</dbReference>
<reference evidence="1" key="2">
    <citation type="submission" date="2021-09" db="EMBL/GenBank/DDBJ databases">
        <authorList>
            <person name="Jia N."/>
            <person name="Wang J."/>
            <person name="Shi W."/>
            <person name="Du L."/>
            <person name="Sun Y."/>
            <person name="Zhan W."/>
            <person name="Jiang J."/>
            <person name="Wang Q."/>
            <person name="Zhang B."/>
            <person name="Ji P."/>
            <person name="Sakyi L.B."/>
            <person name="Cui X."/>
            <person name="Yuan T."/>
            <person name="Jiang B."/>
            <person name="Yang W."/>
            <person name="Lam T.T.-Y."/>
            <person name="Chang Q."/>
            <person name="Ding S."/>
            <person name="Wang X."/>
            <person name="Zhu J."/>
            <person name="Ruan X."/>
            <person name="Zhao L."/>
            <person name="Wei J."/>
            <person name="Que T."/>
            <person name="Du C."/>
            <person name="Cheng J."/>
            <person name="Dai P."/>
            <person name="Han X."/>
            <person name="Huang E."/>
            <person name="Gao Y."/>
            <person name="Liu J."/>
            <person name="Shao H."/>
            <person name="Ye R."/>
            <person name="Li L."/>
            <person name="Wei W."/>
            <person name="Wang X."/>
            <person name="Wang C."/>
            <person name="Huo Q."/>
            <person name="Li W."/>
            <person name="Guo W."/>
            <person name="Chen H."/>
            <person name="Chen S."/>
            <person name="Zhou L."/>
            <person name="Zhou L."/>
            <person name="Ni X."/>
            <person name="Tian J."/>
            <person name="Zhou Y."/>
            <person name="Sheng Y."/>
            <person name="Liu T."/>
            <person name="Pan Y."/>
            <person name="Xia L."/>
            <person name="Li J."/>
            <person name="Zhao F."/>
            <person name="Cao W."/>
        </authorList>
    </citation>
    <scope>NUCLEOTIDE SEQUENCE</scope>
    <source>
        <strain evidence="1">Rsan-2018</strain>
        <tissue evidence="1">Larvae</tissue>
    </source>
</reference>
<organism evidence="1 2">
    <name type="scientific">Rhipicephalus sanguineus</name>
    <name type="common">Brown dog tick</name>
    <name type="synonym">Ixodes sanguineus</name>
    <dbReference type="NCBI Taxonomy" id="34632"/>
    <lineage>
        <taxon>Eukaryota</taxon>
        <taxon>Metazoa</taxon>
        <taxon>Ecdysozoa</taxon>
        <taxon>Arthropoda</taxon>
        <taxon>Chelicerata</taxon>
        <taxon>Arachnida</taxon>
        <taxon>Acari</taxon>
        <taxon>Parasitiformes</taxon>
        <taxon>Ixodida</taxon>
        <taxon>Ixodoidea</taxon>
        <taxon>Ixodidae</taxon>
        <taxon>Rhipicephalinae</taxon>
        <taxon>Rhipicephalus</taxon>
        <taxon>Rhipicephalus</taxon>
    </lineage>
</organism>
<dbReference type="Proteomes" id="UP000821837">
    <property type="component" value="Chromosome 10"/>
</dbReference>
<accession>A0A9D4T5X0</accession>
<keyword evidence="2" id="KW-1185">Reference proteome</keyword>
<evidence type="ECO:0000313" key="1">
    <source>
        <dbReference type="EMBL" id="KAH7976737.1"/>
    </source>
</evidence>
<name>A0A9D4T5X0_RHISA</name>
<dbReference type="SUPFAM" id="SSF57501">
    <property type="entry name" value="Cystine-knot cytokines"/>
    <property type="match status" value="1"/>
</dbReference>
<dbReference type="Gene3D" id="2.10.90.10">
    <property type="entry name" value="Cystine-knot cytokines"/>
    <property type="match status" value="1"/>
</dbReference>
<reference evidence="1" key="1">
    <citation type="journal article" date="2020" name="Cell">
        <title>Large-Scale Comparative Analyses of Tick Genomes Elucidate Their Genetic Diversity and Vector Capacities.</title>
        <authorList>
            <consortium name="Tick Genome and Microbiome Consortium (TIGMIC)"/>
            <person name="Jia N."/>
            <person name="Wang J."/>
            <person name="Shi W."/>
            <person name="Du L."/>
            <person name="Sun Y."/>
            <person name="Zhan W."/>
            <person name="Jiang J.F."/>
            <person name="Wang Q."/>
            <person name="Zhang B."/>
            <person name="Ji P."/>
            <person name="Bell-Sakyi L."/>
            <person name="Cui X.M."/>
            <person name="Yuan T.T."/>
            <person name="Jiang B.G."/>
            <person name="Yang W.F."/>
            <person name="Lam T.T."/>
            <person name="Chang Q.C."/>
            <person name="Ding S.J."/>
            <person name="Wang X.J."/>
            <person name="Zhu J.G."/>
            <person name="Ruan X.D."/>
            <person name="Zhao L."/>
            <person name="Wei J.T."/>
            <person name="Ye R.Z."/>
            <person name="Que T.C."/>
            <person name="Du C.H."/>
            <person name="Zhou Y.H."/>
            <person name="Cheng J.X."/>
            <person name="Dai P.F."/>
            <person name="Guo W.B."/>
            <person name="Han X.H."/>
            <person name="Huang E.J."/>
            <person name="Li L.F."/>
            <person name="Wei W."/>
            <person name="Gao Y.C."/>
            <person name="Liu J.Z."/>
            <person name="Shao H.Z."/>
            <person name="Wang X."/>
            <person name="Wang C.C."/>
            <person name="Yang T.C."/>
            <person name="Huo Q.B."/>
            <person name="Li W."/>
            <person name="Chen H.Y."/>
            <person name="Chen S.E."/>
            <person name="Zhou L.G."/>
            <person name="Ni X.B."/>
            <person name="Tian J.H."/>
            <person name="Sheng Y."/>
            <person name="Liu T."/>
            <person name="Pan Y.S."/>
            <person name="Xia L.Y."/>
            <person name="Li J."/>
            <person name="Zhao F."/>
            <person name="Cao W.C."/>
        </authorList>
    </citation>
    <scope>NUCLEOTIDE SEQUENCE</scope>
    <source>
        <strain evidence="1">Rsan-2018</strain>
    </source>
</reference>
<evidence type="ECO:0000313" key="2">
    <source>
        <dbReference type="Proteomes" id="UP000821837"/>
    </source>
</evidence>
<dbReference type="EMBL" id="JABSTV010001246">
    <property type="protein sequence ID" value="KAH7976737.1"/>
    <property type="molecule type" value="Genomic_DNA"/>
</dbReference>
<proteinExistence type="predicted"/>
<sequence length="143" mass="15767">MNKKINKGDFLSSLQVQHMRLLNGAMCRRLTLLPLFFRCRSAVIDSSAAMSVQLRIPGKRAGLATTAAILTHFIVRREVFATGACSPVPQSSDIGDRATCPFTVTVDTNRERIPAELPMMKCNCPDSLCSTAGDYRCQESSRR</sequence>
<comment type="caution">
    <text evidence="1">The sequence shown here is derived from an EMBL/GenBank/DDBJ whole genome shotgun (WGS) entry which is preliminary data.</text>
</comment>
<gene>
    <name evidence="1" type="ORF">HPB52_018737</name>
</gene>
<protein>
    <submittedName>
        <fullName evidence="1">Uncharacterized protein</fullName>
    </submittedName>
</protein>